<feature type="transmembrane region" description="Helical" evidence="7">
    <location>
        <begin position="524"/>
        <end position="544"/>
    </location>
</feature>
<dbReference type="InterPro" id="IPR006685">
    <property type="entry name" value="MscS_channel_2nd"/>
</dbReference>
<dbReference type="PANTHER" id="PTHR30347:SF1">
    <property type="entry name" value="MECHANOSENSITIVE CHANNEL MSCK"/>
    <property type="match status" value="1"/>
</dbReference>
<dbReference type="Gene3D" id="1.10.287.1260">
    <property type="match status" value="1"/>
</dbReference>
<proteinExistence type="inferred from homology"/>
<comment type="subcellular location">
    <subcellularLocation>
        <location evidence="1">Cell membrane</location>
        <topology evidence="1">Multi-pass membrane protein</topology>
    </subcellularLocation>
</comment>
<feature type="transmembrane region" description="Helical" evidence="7">
    <location>
        <begin position="441"/>
        <end position="462"/>
    </location>
</feature>
<dbReference type="InterPro" id="IPR049278">
    <property type="entry name" value="MS_channel_C"/>
</dbReference>
<keyword evidence="11" id="KW-1185">Reference proteome</keyword>
<keyword evidence="3" id="KW-1003">Cell membrane</keyword>
<dbReference type="SUPFAM" id="SSF82689">
    <property type="entry name" value="Mechanosensitive channel protein MscS (YggB), C-terminal domain"/>
    <property type="match status" value="1"/>
</dbReference>
<feature type="transmembrane region" description="Helical" evidence="7">
    <location>
        <begin position="468"/>
        <end position="488"/>
    </location>
</feature>
<feature type="transmembrane region" description="Helical" evidence="7">
    <location>
        <begin position="411"/>
        <end position="429"/>
    </location>
</feature>
<evidence type="ECO:0000256" key="7">
    <source>
        <dbReference type="SAM" id="Phobius"/>
    </source>
</evidence>
<dbReference type="InterPro" id="IPR010920">
    <property type="entry name" value="LSM_dom_sf"/>
</dbReference>
<feature type="domain" description="Mechanosensitive ion channel MscS C-terminal" evidence="9">
    <location>
        <begin position="728"/>
        <end position="810"/>
    </location>
</feature>
<evidence type="ECO:0000313" key="10">
    <source>
        <dbReference type="EMBL" id="WQD37840.1"/>
    </source>
</evidence>
<evidence type="ECO:0000256" key="3">
    <source>
        <dbReference type="ARBA" id="ARBA00022475"/>
    </source>
</evidence>
<evidence type="ECO:0000256" key="5">
    <source>
        <dbReference type="ARBA" id="ARBA00022989"/>
    </source>
</evidence>
<dbReference type="Proteomes" id="UP001325680">
    <property type="component" value="Chromosome"/>
</dbReference>
<feature type="transmembrane region" description="Helical" evidence="7">
    <location>
        <begin position="330"/>
        <end position="350"/>
    </location>
</feature>
<evidence type="ECO:0000313" key="11">
    <source>
        <dbReference type="Proteomes" id="UP001325680"/>
    </source>
</evidence>
<evidence type="ECO:0000256" key="2">
    <source>
        <dbReference type="ARBA" id="ARBA00008017"/>
    </source>
</evidence>
<dbReference type="PANTHER" id="PTHR30347">
    <property type="entry name" value="POTASSIUM CHANNEL RELATED"/>
    <property type="match status" value="1"/>
</dbReference>
<feature type="transmembrane region" description="Helical" evidence="7">
    <location>
        <begin position="636"/>
        <end position="659"/>
    </location>
</feature>
<feature type="transmembrane region" description="Helical" evidence="7">
    <location>
        <begin position="284"/>
        <end position="309"/>
    </location>
</feature>
<dbReference type="InterPro" id="IPR011066">
    <property type="entry name" value="MscS_channel_C_sf"/>
</dbReference>
<keyword evidence="6 7" id="KW-0472">Membrane</keyword>
<gene>
    <name evidence="10" type="ORF">U0035_19415</name>
</gene>
<organism evidence="10 11">
    <name type="scientific">Niabella yanshanensis</name>
    <dbReference type="NCBI Taxonomy" id="577386"/>
    <lineage>
        <taxon>Bacteria</taxon>
        <taxon>Pseudomonadati</taxon>
        <taxon>Bacteroidota</taxon>
        <taxon>Chitinophagia</taxon>
        <taxon>Chitinophagales</taxon>
        <taxon>Chitinophagaceae</taxon>
        <taxon>Niabella</taxon>
    </lineage>
</organism>
<evidence type="ECO:0000256" key="1">
    <source>
        <dbReference type="ARBA" id="ARBA00004651"/>
    </source>
</evidence>
<keyword evidence="4 7" id="KW-0812">Transmembrane</keyword>
<evidence type="ECO:0000259" key="9">
    <source>
        <dbReference type="Pfam" id="PF21082"/>
    </source>
</evidence>
<protein>
    <submittedName>
        <fullName evidence="10">Mechanosensitive ion channel</fullName>
    </submittedName>
</protein>
<evidence type="ECO:0000259" key="8">
    <source>
        <dbReference type="Pfam" id="PF00924"/>
    </source>
</evidence>
<dbReference type="InterPro" id="IPR023408">
    <property type="entry name" value="MscS_beta-dom_sf"/>
</dbReference>
<comment type="similarity">
    <text evidence="2">Belongs to the MscS (TC 1.A.23) family.</text>
</comment>
<dbReference type="Gene3D" id="3.30.70.100">
    <property type="match status" value="1"/>
</dbReference>
<dbReference type="SUPFAM" id="SSF82861">
    <property type="entry name" value="Mechanosensitive channel protein MscS (YggB), transmembrane region"/>
    <property type="match status" value="1"/>
</dbReference>
<dbReference type="RefSeq" id="WP_114790601.1">
    <property type="nucleotide sequence ID" value="NZ_CP139960.1"/>
</dbReference>
<dbReference type="SUPFAM" id="SSF50182">
    <property type="entry name" value="Sm-like ribonucleoproteins"/>
    <property type="match status" value="1"/>
</dbReference>
<feature type="domain" description="Mechanosensitive ion channel MscS" evidence="8">
    <location>
        <begin position="653"/>
        <end position="719"/>
    </location>
</feature>
<reference evidence="10 11" key="1">
    <citation type="submission" date="2023-12" db="EMBL/GenBank/DDBJ databases">
        <title>Genome sequencing and assembly of bacterial species from a model synthetic community.</title>
        <authorList>
            <person name="Hogle S.L."/>
        </authorList>
    </citation>
    <scope>NUCLEOTIDE SEQUENCE [LARGE SCALE GENOMIC DNA]</scope>
    <source>
        <strain evidence="10 11">HAMBI_3031</strain>
    </source>
</reference>
<dbReference type="Pfam" id="PF00924">
    <property type="entry name" value="MS_channel_2nd"/>
    <property type="match status" value="1"/>
</dbReference>
<evidence type="ECO:0000256" key="6">
    <source>
        <dbReference type="ARBA" id="ARBA00023136"/>
    </source>
</evidence>
<sequence length="832" mass="93553">MKKALSYRQAKLILNLLFAQILLLIVVDALGQATDTVRKDSVISVTDSNSIVEKARRFGEMEIRQSLFEFRQDLAATRRKEILEAIKNETFNAKDFVKNGIDTAGLSRELRQITDWYQVSLDGILINPGTAQTYRNLVTSDILVNELKQRLNTRKLKLDAYTKQLLHYRNKIDSFATDSALFITPADSMGAVQYFSELLVAARVIAPADSIVKQAINNVQLTQQQVNSMVNVLSTTSDNIENYQRDLAATTFKRDFSNLGDSIHFKRSLKEIITISALKGELALLFYAGNNIGKIIILFILIFMSYIFIRSLRNRLAEDGRLSGDMTGQLVFRYPFLSAMLIVISIFQFIFILPPFIFNLLLWLSSGISLTIIFRGFITRYWWIVWLTVFVFFIIASGINLVLQASRPERWIMLAVSLSCFFAMLIIFITGKKKELKEKWIIYFIGLAVLLEMGAAIANIYGRYNLSKMLLTTGIFNIVTGISFAWTIRLINEGLLYANELYKTPERNLFYLNFKQVGTTAPTLFKAFFIIGWVILLGRNFYAFNRITDPVIHFMAKTRTLGAYSFTITHIATFFGILIIATVVSKVVSFFAADKHDDEGKRVRGIGSWLLLVRIAIISAGIFLAFAAAGIPLDKITIIVGALSVGIGFGLQTLINNLVSGLIISFEKPVNVGDIVEIRGRTGTMKSIGFRSSIMTTSDGAEVVIPNGDLLNEHLVNWTLNDATRRVDIMISVAYGTDLEKIKPLVLSIVSKDKRIAHFPAPVVLVKDFAGSSIDFLIHFWATDIREWSQIKSDVLIQIEKAFNTNNITIPLPAQDIYMHAETKTSDSSEVK</sequence>
<dbReference type="InterPro" id="IPR052702">
    <property type="entry name" value="MscS-like_channel"/>
</dbReference>
<accession>A0ABZ0W743</accession>
<dbReference type="InterPro" id="IPR011014">
    <property type="entry name" value="MscS_channel_TM-2"/>
</dbReference>
<feature type="transmembrane region" description="Helical" evidence="7">
    <location>
        <begin position="564"/>
        <end position="588"/>
    </location>
</feature>
<dbReference type="Pfam" id="PF21082">
    <property type="entry name" value="MS_channel_3rd"/>
    <property type="match status" value="1"/>
</dbReference>
<evidence type="ECO:0000256" key="4">
    <source>
        <dbReference type="ARBA" id="ARBA00022692"/>
    </source>
</evidence>
<feature type="transmembrane region" description="Helical" evidence="7">
    <location>
        <begin position="381"/>
        <end position="405"/>
    </location>
</feature>
<name>A0ABZ0W743_9BACT</name>
<feature type="transmembrane region" description="Helical" evidence="7">
    <location>
        <begin position="609"/>
        <end position="630"/>
    </location>
</feature>
<keyword evidence="5 7" id="KW-1133">Transmembrane helix</keyword>
<dbReference type="EMBL" id="CP139960">
    <property type="protein sequence ID" value="WQD37840.1"/>
    <property type="molecule type" value="Genomic_DNA"/>
</dbReference>
<dbReference type="Gene3D" id="2.30.30.60">
    <property type="match status" value="1"/>
</dbReference>